<keyword evidence="1" id="KW-0732">Signal</keyword>
<evidence type="ECO:0000313" key="2">
    <source>
        <dbReference type="EMBL" id="MDQ7249198.1"/>
    </source>
</evidence>
<evidence type="ECO:0000256" key="1">
    <source>
        <dbReference type="SAM" id="SignalP"/>
    </source>
</evidence>
<evidence type="ECO:0000313" key="3">
    <source>
        <dbReference type="Proteomes" id="UP001230156"/>
    </source>
</evidence>
<feature type="chain" id="PRO_5046549844" evidence="1">
    <location>
        <begin position="27"/>
        <end position="277"/>
    </location>
</feature>
<dbReference type="EMBL" id="JAUYVI010000005">
    <property type="protein sequence ID" value="MDQ7249198.1"/>
    <property type="molecule type" value="Genomic_DNA"/>
</dbReference>
<comment type="caution">
    <text evidence="2">The sequence shown here is derived from an EMBL/GenBank/DDBJ whole genome shotgun (WGS) entry which is preliminary data.</text>
</comment>
<keyword evidence="3" id="KW-1185">Reference proteome</keyword>
<organism evidence="2 3">
    <name type="scientific">Dongia sedimenti</name>
    <dbReference type="NCBI Taxonomy" id="3064282"/>
    <lineage>
        <taxon>Bacteria</taxon>
        <taxon>Pseudomonadati</taxon>
        <taxon>Pseudomonadota</taxon>
        <taxon>Alphaproteobacteria</taxon>
        <taxon>Rhodospirillales</taxon>
        <taxon>Dongiaceae</taxon>
        <taxon>Dongia</taxon>
    </lineage>
</organism>
<accession>A0ABU0YNA3</accession>
<dbReference type="Proteomes" id="UP001230156">
    <property type="component" value="Unassembled WGS sequence"/>
</dbReference>
<proteinExistence type="predicted"/>
<name>A0ABU0YNA3_9PROT</name>
<feature type="signal peptide" evidence="1">
    <location>
        <begin position="1"/>
        <end position="26"/>
    </location>
</feature>
<gene>
    <name evidence="2" type="ORF">Q8A70_16035</name>
</gene>
<dbReference type="Pfam" id="PF14247">
    <property type="entry name" value="DUF4344"/>
    <property type="match status" value="1"/>
</dbReference>
<protein>
    <submittedName>
        <fullName evidence="2">DUF4344 domain-containing metallopeptidase</fullName>
    </submittedName>
</protein>
<dbReference type="RefSeq" id="WP_379956921.1">
    <property type="nucleotide sequence ID" value="NZ_JAUYVI010000005.1"/>
</dbReference>
<reference evidence="3" key="1">
    <citation type="submission" date="2023-08" db="EMBL/GenBank/DDBJ databases">
        <title>Rhodospirillaceae gen. nov., a novel taxon isolated from the Yangtze River Yuezi River estuary sludge.</title>
        <authorList>
            <person name="Ruan L."/>
        </authorList>
    </citation>
    <scope>NUCLEOTIDE SEQUENCE [LARGE SCALE GENOMIC DNA]</scope>
    <source>
        <strain evidence="3">R-7</strain>
    </source>
</reference>
<dbReference type="InterPro" id="IPR025644">
    <property type="entry name" value="DUF4344"/>
</dbReference>
<sequence length="277" mass="29239">MPRSRRNNARLVGCVTTLLLSGAAAAADPLSDRQRLAGDYFVGASVFLFERTVLAAFAPPEITGADSAEATLDAGAIVLAREKAEDESGSVALQAILAWLNAWLSIEKKTPGSAAPPGFDAARRHALACLAYGADPEVSAPLADHIGLGSQERGACVARYLEARKQWSGWLDSYRKSPGAPAPIRAAPEGAPAEDEPMLRLAFAPTFDEADQAIADAVRENGLFQLLTDDFNATLAMPRAVTALLTQCGEPRAFYNPDRGEAVLCYEMLGALAQAAP</sequence>